<evidence type="ECO:0000313" key="1">
    <source>
        <dbReference type="EMBL" id="BDI33560.1"/>
    </source>
</evidence>
<reference evidence="1 2" key="1">
    <citation type="journal article" date="2019" name="Int. J. Syst. Evol. Microbiol.">
        <title>Capsulimonas corticalis gen. nov., sp. nov., an aerobic capsulated bacterium, of a novel bacterial order, Capsulimonadales ord. nov., of the class Armatimonadia of the phylum Armatimonadetes.</title>
        <authorList>
            <person name="Li J."/>
            <person name="Kudo C."/>
            <person name="Tonouchi A."/>
        </authorList>
    </citation>
    <scope>NUCLEOTIDE SEQUENCE [LARGE SCALE GENOMIC DNA]</scope>
    <source>
        <strain evidence="1 2">AX-7</strain>
    </source>
</reference>
<organism evidence="1 2">
    <name type="scientific">Capsulimonas corticalis</name>
    <dbReference type="NCBI Taxonomy" id="2219043"/>
    <lineage>
        <taxon>Bacteria</taxon>
        <taxon>Bacillati</taxon>
        <taxon>Armatimonadota</taxon>
        <taxon>Armatimonadia</taxon>
        <taxon>Capsulimonadales</taxon>
        <taxon>Capsulimonadaceae</taxon>
        <taxon>Capsulimonas</taxon>
    </lineage>
</organism>
<accession>A0A402D0M9</accession>
<dbReference type="EMBL" id="AP025739">
    <property type="protein sequence ID" value="BDI33560.1"/>
    <property type="molecule type" value="Genomic_DNA"/>
</dbReference>
<name>A0A402D0M9_9BACT</name>
<sequence length="95" mass="9938">MCSLQLFVPIAVKPRKNTMKSKSMIADLAKWGGKVVACAAGLMAADAVGLRNHRWNHGPSLHGFEMSLLAGVAIVCLVEMVSAAAKIVGGFGDKS</sequence>
<proteinExistence type="predicted"/>
<evidence type="ECO:0000313" key="2">
    <source>
        <dbReference type="Proteomes" id="UP000287394"/>
    </source>
</evidence>
<protein>
    <submittedName>
        <fullName evidence="1">Uncharacterized protein</fullName>
    </submittedName>
</protein>
<dbReference type="KEGG" id="ccot:CCAX7_56110"/>
<dbReference type="AlphaFoldDB" id="A0A402D0M9"/>
<dbReference type="Proteomes" id="UP000287394">
    <property type="component" value="Chromosome"/>
</dbReference>
<gene>
    <name evidence="1" type="ORF">CCAX7_56110</name>
</gene>
<keyword evidence="2" id="KW-1185">Reference proteome</keyword>